<evidence type="ECO:0000313" key="2">
    <source>
        <dbReference type="Proteomes" id="UP000239757"/>
    </source>
</evidence>
<name>A0A2P5YTD6_GOSBA</name>
<proteinExistence type="predicted"/>
<dbReference type="Proteomes" id="UP000239757">
    <property type="component" value="Unassembled WGS sequence"/>
</dbReference>
<dbReference type="OrthoDB" id="1001885at2759"/>
<dbReference type="AlphaFoldDB" id="A0A2P5YTD6"/>
<sequence length="82" mass="9041">MSVFAKKATFYAIEVRKEVEVDTKSLSSILGGIEDKELGLKIEEDSGRIKMVNSKNIPITSVAKGVELKLGEWTNKATIKLD</sequence>
<reference evidence="1 2" key="1">
    <citation type="submission" date="2015-01" db="EMBL/GenBank/DDBJ databases">
        <title>Genome of allotetraploid Gossypium barbadense reveals genomic plasticity and fiber elongation in cotton evolution.</title>
        <authorList>
            <person name="Chen X."/>
            <person name="Liu X."/>
            <person name="Zhao B."/>
            <person name="Zheng H."/>
            <person name="Hu Y."/>
            <person name="Lu G."/>
            <person name="Yang C."/>
            <person name="Chen J."/>
            <person name="Shan C."/>
            <person name="Zhang L."/>
            <person name="Zhou Y."/>
            <person name="Wang L."/>
            <person name="Guo W."/>
            <person name="Bai Y."/>
            <person name="Ruan J."/>
            <person name="Shangguan X."/>
            <person name="Mao Y."/>
            <person name="Jiang J."/>
            <person name="Zhu Y."/>
            <person name="Lei J."/>
            <person name="Kang H."/>
            <person name="Chen S."/>
            <person name="He X."/>
            <person name="Wang R."/>
            <person name="Wang Y."/>
            <person name="Chen J."/>
            <person name="Wang L."/>
            <person name="Yu S."/>
            <person name="Wang B."/>
            <person name="Wei J."/>
            <person name="Song S."/>
            <person name="Lu X."/>
            <person name="Gao Z."/>
            <person name="Gu W."/>
            <person name="Deng X."/>
            <person name="Ma D."/>
            <person name="Wang S."/>
            <person name="Liang W."/>
            <person name="Fang L."/>
            <person name="Cai C."/>
            <person name="Zhu X."/>
            <person name="Zhou B."/>
            <person name="Zhang Y."/>
            <person name="Chen Z."/>
            <person name="Xu S."/>
            <person name="Zhu R."/>
            <person name="Wang S."/>
            <person name="Zhang T."/>
            <person name="Zhao G."/>
        </authorList>
    </citation>
    <scope>NUCLEOTIDE SEQUENCE [LARGE SCALE GENOMIC DNA]</scope>
    <source>
        <strain evidence="2">cv. Xinhai21</strain>
        <tissue evidence="1">Leaf</tissue>
    </source>
</reference>
<gene>
    <name evidence="1" type="ORF">GOBAR_AA01702</name>
</gene>
<protein>
    <submittedName>
        <fullName evidence="1">Uncharacterized protein</fullName>
    </submittedName>
</protein>
<accession>A0A2P5YTD6</accession>
<organism evidence="1 2">
    <name type="scientific">Gossypium barbadense</name>
    <name type="common">Sea Island cotton</name>
    <name type="synonym">Hibiscus barbadensis</name>
    <dbReference type="NCBI Taxonomy" id="3634"/>
    <lineage>
        <taxon>Eukaryota</taxon>
        <taxon>Viridiplantae</taxon>
        <taxon>Streptophyta</taxon>
        <taxon>Embryophyta</taxon>
        <taxon>Tracheophyta</taxon>
        <taxon>Spermatophyta</taxon>
        <taxon>Magnoliopsida</taxon>
        <taxon>eudicotyledons</taxon>
        <taxon>Gunneridae</taxon>
        <taxon>Pentapetalae</taxon>
        <taxon>rosids</taxon>
        <taxon>malvids</taxon>
        <taxon>Malvales</taxon>
        <taxon>Malvaceae</taxon>
        <taxon>Malvoideae</taxon>
        <taxon>Gossypium</taxon>
    </lineage>
</organism>
<dbReference type="EMBL" id="KZ662804">
    <property type="protein sequence ID" value="PPS18867.1"/>
    <property type="molecule type" value="Genomic_DNA"/>
</dbReference>
<evidence type="ECO:0000313" key="1">
    <source>
        <dbReference type="EMBL" id="PPS18867.1"/>
    </source>
</evidence>